<sequence length="155" mass="16267">MASIFQTLKSLVGRRLMLGKYGQLVASPNGTDIDLTMKCADASITVGAEVGDARAITIQLKDANGADIDYVEEVELVLFLTADRLAYVVTGGSTGIAIGTDGALSTVVAKKRFYATSEIDGDIDLTWTDTATEAAFLGLKLPSGRWVMSSALANA</sequence>
<dbReference type="EMBL" id="NPKI01000019">
    <property type="protein sequence ID" value="PAQ00924.1"/>
    <property type="molecule type" value="Genomic_DNA"/>
</dbReference>
<gene>
    <name evidence="1" type="ORF">CIT25_17815</name>
</gene>
<keyword evidence="2" id="KW-1185">Reference proteome</keyword>
<evidence type="ECO:0000313" key="1">
    <source>
        <dbReference type="EMBL" id="PAQ00924.1"/>
    </source>
</evidence>
<comment type="caution">
    <text evidence="1">The sequence shown here is derived from an EMBL/GenBank/DDBJ whole genome shotgun (WGS) entry which is preliminary data.</text>
</comment>
<dbReference type="Proteomes" id="UP000216215">
    <property type="component" value="Unassembled WGS sequence"/>
</dbReference>
<proteinExistence type="predicted"/>
<organism evidence="1 2">
    <name type="scientific">Mesorhizobium mediterraneum</name>
    <dbReference type="NCBI Taxonomy" id="43617"/>
    <lineage>
        <taxon>Bacteria</taxon>
        <taxon>Pseudomonadati</taxon>
        <taxon>Pseudomonadota</taxon>
        <taxon>Alphaproteobacteria</taxon>
        <taxon>Hyphomicrobiales</taxon>
        <taxon>Phyllobacteriaceae</taxon>
        <taxon>Mesorhizobium</taxon>
    </lineage>
</organism>
<dbReference type="RefSeq" id="WP_095485881.1">
    <property type="nucleotide sequence ID" value="NZ_CP088151.1"/>
</dbReference>
<protein>
    <recommendedName>
        <fullName evidence="3">Phage tail protein</fullName>
    </recommendedName>
</protein>
<evidence type="ECO:0000313" key="2">
    <source>
        <dbReference type="Proteomes" id="UP000216215"/>
    </source>
</evidence>
<reference evidence="2" key="1">
    <citation type="submission" date="2017-08" db="EMBL/GenBank/DDBJ databases">
        <title>Mesorhizobium wenxinae sp. nov., a novel rhizobial species isolated from root nodules of chickpea (Cicer arietinum L.).</title>
        <authorList>
            <person name="Zhang J."/>
        </authorList>
    </citation>
    <scope>NUCLEOTIDE SEQUENCE [LARGE SCALE GENOMIC DNA]</scope>
    <source>
        <strain evidence="2">USDA 3392</strain>
    </source>
</reference>
<accession>A0AB36R8J5</accession>
<name>A0AB36R8J5_9HYPH</name>
<evidence type="ECO:0008006" key="3">
    <source>
        <dbReference type="Google" id="ProtNLM"/>
    </source>
</evidence>
<dbReference type="AlphaFoldDB" id="A0AB36R8J5"/>